<dbReference type="Proteomes" id="UP000663297">
    <property type="component" value="Chromosome 2"/>
</dbReference>
<feature type="signal peptide" evidence="1">
    <location>
        <begin position="1"/>
        <end position="21"/>
    </location>
</feature>
<sequence length="266" mass="28577">MVRAKIFATVLAACLVNRVNAGACKPRSSLVTESQSTLSTISSATLSIVTETSIIAETYTSSETSILVVTTTSQFPELSSTTSDSTTTASAAPVAPVCGQYGTCSPSSDGCRSRIAGSSPLYLGECQDLCRADANCKSIIYNTRQGDCFLISNVAQDAGFYQDSSTESVWYDNSCEIEKREPDPICGAYGDCNESKCYPIPQQGSFTAMGCQQACSADENCGSFAFFPTFNGCYFLSKSLFKSGFYTKETSLGWWFDRVCVIQEVD</sequence>
<dbReference type="InterPro" id="IPR003609">
    <property type="entry name" value="Pan_app"/>
</dbReference>
<keyword evidence="1" id="KW-0732">Signal</keyword>
<dbReference type="EMBL" id="CP064748">
    <property type="protein sequence ID" value="QPC60786.1"/>
    <property type="molecule type" value="Genomic_DNA"/>
</dbReference>
<dbReference type="AlphaFoldDB" id="A0A7S8D2I9"/>
<dbReference type="Gene3D" id="3.50.4.10">
    <property type="entry name" value="Hepatocyte Growth Factor"/>
    <property type="match status" value="1"/>
</dbReference>
<gene>
    <name evidence="3" type="ORF">HYE67_003017</name>
</gene>
<evidence type="ECO:0000313" key="4">
    <source>
        <dbReference type="Proteomes" id="UP000663297"/>
    </source>
</evidence>
<dbReference type="PROSITE" id="PS50948">
    <property type="entry name" value="PAN"/>
    <property type="match status" value="1"/>
</dbReference>
<name>A0A7S8D2I9_FUSCU</name>
<reference evidence="3" key="1">
    <citation type="submission" date="2020-11" db="EMBL/GenBank/DDBJ databases">
        <title>The chromosome-scale genome resource for two endophytic Fusarium species: F. culmorum and F. pseudograminearum.</title>
        <authorList>
            <person name="Yuan Z."/>
        </authorList>
    </citation>
    <scope>NUCLEOTIDE SEQUENCE</scope>
    <source>
        <strain evidence="3">Class2-1B</strain>
    </source>
</reference>
<evidence type="ECO:0000259" key="2">
    <source>
        <dbReference type="PROSITE" id="PS50948"/>
    </source>
</evidence>
<proteinExistence type="predicted"/>
<organism evidence="3 4">
    <name type="scientific">Fusarium culmorum</name>
    <dbReference type="NCBI Taxonomy" id="5516"/>
    <lineage>
        <taxon>Eukaryota</taxon>
        <taxon>Fungi</taxon>
        <taxon>Dikarya</taxon>
        <taxon>Ascomycota</taxon>
        <taxon>Pezizomycotina</taxon>
        <taxon>Sordariomycetes</taxon>
        <taxon>Hypocreomycetidae</taxon>
        <taxon>Hypocreales</taxon>
        <taxon>Nectriaceae</taxon>
        <taxon>Fusarium</taxon>
    </lineage>
</organism>
<dbReference type="Pfam" id="PF00024">
    <property type="entry name" value="PAN_1"/>
    <property type="match status" value="2"/>
</dbReference>
<evidence type="ECO:0000313" key="3">
    <source>
        <dbReference type="EMBL" id="QPC60786.1"/>
    </source>
</evidence>
<protein>
    <recommendedName>
        <fullName evidence="2">Apple domain-containing protein</fullName>
    </recommendedName>
</protein>
<dbReference type="SUPFAM" id="SSF57414">
    <property type="entry name" value="Hairpin loop containing domain-like"/>
    <property type="match status" value="1"/>
</dbReference>
<accession>A0A7S8D2I9</accession>
<evidence type="ECO:0000256" key="1">
    <source>
        <dbReference type="SAM" id="SignalP"/>
    </source>
</evidence>
<feature type="domain" description="Apple" evidence="2">
    <location>
        <begin position="104"/>
        <end position="175"/>
    </location>
</feature>
<feature type="chain" id="PRO_5030801465" description="Apple domain-containing protein" evidence="1">
    <location>
        <begin position="22"/>
        <end position="266"/>
    </location>
</feature>